<gene>
    <name evidence="2" type="ORF">GO755_39790</name>
</gene>
<dbReference type="AlphaFoldDB" id="A0A7K1SR43"/>
<dbReference type="InterPro" id="IPR025419">
    <property type="entry name" value="DUF4142"/>
</dbReference>
<evidence type="ECO:0000313" key="3">
    <source>
        <dbReference type="Proteomes" id="UP000436006"/>
    </source>
</evidence>
<protein>
    <submittedName>
        <fullName evidence="2">DUF4142 domain-containing protein</fullName>
    </submittedName>
</protein>
<dbReference type="Pfam" id="PF13628">
    <property type="entry name" value="DUF4142"/>
    <property type="match status" value="1"/>
</dbReference>
<keyword evidence="3" id="KW-1185">Reference proteome</keyword>
<evidence type="ECO:0000259" key="1">
    <source>
        <dbReference type="Pfam" id="PF13628"/>
    </source>
</evidence>
<name>A0A7K1SR43_9BACT</name>
<sequence length="226" mass="24474">MADLCEDMNRVEYLPVYWLGYGFVNPSQTSSMKSIEPTPRRDFVKKSIVGTLSLRAGIPLVASLLTSLTTEASSLLDDSPTAATEKEFRQKVIGPAELSLVTSQIALSKAANTYAKEFAGFELEEAKAVTSVLKELGTPVPAMDAKAQATLTKIKTTTGAAFDKAYIEAQLENHEFLRDLAQDYLTKSMGKTSPAESQTRHLATLALAVFKEHVALTKQILGQLGS</sequence>
<accession>A0A7K1SR43</accession>
<organism evidence="2 3">
    <name type="scientific">Spirosoma arboris</name>
    <dbReference type="NCBI Taxonomy" id="2682092"/>
    <lineage>
        <taxon>Bacteria</taxon>
        <taxon>Pseudomonadati</taxon>
        <taxon>Bacteroidota</taxon>
        <taxon>Cytophagia</taxon>
        <taxon>Cytophagales</taxon>
        <taxon>Cytophagaceae</taxon>
        <taxon>Spirosoma</taxon>
    </lineage>
</organism>
<dbReference type="InterPro" id="IPR012347">
    <property type="entry name" value="Ferritin-like"/>
</dbReference>
<dbReference type="EMBL" id="WPIN01000033">
    <property type="protein sequence ID" value="MVM36220.1"/>
    <property type="molecule type" value="Genomic_DNA"/>
</dbReference>
<dbReference type="Gene3D" id="1.20.1260.10">
    <property type="match status" value="1"/>
</dbReference>
<proteinExistence type="predicted"/>
<comment type="caution">
    <text evidence="2">The sequence shown here is derived from an EMBL/GenBank/DDBJ whole genome shotgun (WGS) entry which is preliminary data.</text>
</comment>
<dbReference type="Proteomes" id="UP000436006">
    <property type="component" value="Unassembled WGS sequence"/>
</dbReference>
<reference evidence="2 3" key="1">
    <citation type="submission" date="2019-12" db="EMBL/GenBank/DDBJ databases">
        <title>Spirosoma sp. HMF4905 genome sequencing and assembly.</title>
        <authorList>
            <person name="Kang H."/>
            <person name="Cha I."/>
            <person name="Kim H."/>
            <person name="Joh K."/>
        </authorList>
    </citation>
    <scope>NUCLEOTIDE SEQUENCE [LARGE SCALE GENOMIC DNA]</scope>
    <source>
        <strain evidence="2 3">HMF4905</strain>
    </source>
</reference>
<evidence type="ECO:0000313" key="2">
    <source>
        <dbReference type="EMBL" id="MVM36220.1"/>
    </source>
</evidence>
<feature type="domain" description="DUF4142" evidence="1">
    <location>
        <begin position="100"/>
        <end position="219"/>
    </location>
</feature>